<dbReference type="RefSeq" id="WP_207089857.1">
    <property type="nucleotide sequence ID" value="NZ_JAFLQW010000540.1"/>
</dbReference>
<sequence>MVNPSGDRQEVSVLFSEISGYSSLTENLEASEVASLLQHYFESMLEAVNQYRKNHEQQIEVACIGNGLIVVFGAPQFLENHGWMALQTAIAMHKKLDEFNHHRQEQNKPVIQMGIGINSDWTISNNIAENKSLQFSAVGDGVNLGNLLQGVSNQYGCNIVLGENTYQACQERIWARELDRIRMRSNYPPVALYQYLGLKGEEISDESKKVMEHYDLGRQYYLSRKFAIAMGEFATVLEINSHDRAARLHLKRCQRLLKDPPNAEWDGSWVAKKSWELAEH</sequence>
<evidence type="ECO:0000259" key="2">
    <source>
        <dbReference type="PROSITE" id="PS50125"/>
    </source>
</evidence>
<dbReference type="PROSITE" id="PS50125">
    <property type="entry name" value="GUANYLATE_CYCLASE_2"/>
    <property type="match status" value="1"/>
</dbReference>
<dbReference type="InterPro" id="IPR050697">
    <property type="entry name" value="Adenylyl/Guanylyl_Cyclase_3/4"/>
</dbReference>
<dbReference type="Gene3D" id="3.30.70.1230">
    <property type="entry name" value="Nucleotide cyclase"/>
    <property type="match status" value="1"/>
</dbReference>
<organism evidence="3 4">
    <name type="scientific">Phormidium pseudopriestleyi FRX01</name>
    <dbReference type="NCBI Taxonomy" id="1759528"/>
    <lineage>
        <taxon>Bacteria</taxon>
        <taxon>Bacillati</taxon>
        <taxon>Cyanobacteriota</taxon>
        <taxon>Cyanophyceae</taxon>
        <taxon>Oscillatoriophycideae</taxon>
        <taxon>Oscillatoriales</taxon>
        <taxon>Oscillatoriaceae</taxon>
        <taxon>Phormidium</taxon>
    </lineage>
</organism>
<dbReference type="Proteomes" id="UP000664844">
    <property type="component" value="Unassembled WGS sequence"/>
</dbReference>
<dbReference type="SUPFAM" id="SSF55073">
    <property type="entry name" value="Nucleotide cyclase"/>
    <property type="match status" value="1"/>
</dbReference>
<comment type="similarity">
    <text evidence="1">Belongs to the adenylyl cyclase class-3 family.</text>
</comment>
<gene>
    <name evidence="3" type="ORF">J0895_20515</name>
</gene>
<dbReference type="InterPro" id="IPR029787">
    <property type="entry name" value="Nucleotide_cyclase"/>
</dbReference>
<evidence type="ECO:0000313" key="3">
    <source>
        <dbReference type="EMBL" id="MBO0351417.1"/>
    </source>
</evidence>
<evidence type="ECO:0000313" key="4">
    <source>
        <dbReference type="Proteomes" id="UP000664844"/>
    </source>
</evidence>
<feature type="domain" description="Guanylate cyclase" evidence="2">
    <location>
        <begin position="12"/>
        <end position="149"/>
    </location>
</feature>
<proteinExistence type="inferred from homology"/>
<name>A0ABS3FYL2_9CYAN</name>
<dbReference type="Pfam" id="PF00211">
    <property type="entry name" value="Guanylate_cyc"/>
    <property type="match status" value="1"/>
</dbReference>
<comment type="caution">
    <text evidence="3">The sequence shown here is derived from an EMBL/GenBank/DDBJ whole genome shotgun (WGS) entry which is preliminary data.</text>
</comment>
<reference evidence="3 4" key="1">
    <citation type="submission" date="2021-03" db="EMBL/GenBank/DDBJ databases">
        <title>Metabolic Capacity of the Antarctic Cyanobacterium Phormidium pseudopriestleyi that Sustains Oxygenic Photosynthesis in the Presence of Hydrogen Sulfide.</title>
        <authorList>
            <person name="Lumian J.E."/>
            <person name="Jungblut A.D."/>
            <person name="Dillon M.L."/>
            <person name="Hawes I."/>
            <person name="Doran P.T."/>
            <person name="Mackey T.J."/>
            <person name="Dick G.J."/>
            <person name="Grettenberger C.L."/>
            <person name="Sumner D.Y."/>
        </authorList>
    </citation>
    <scope>NUCLEOTIDE SEQUENCE [LARGE SCALE GENOMIC DNA]</scope>
    <source>
        <strain evidence="3 4">FRX01</strain>
    </source>
</reference>
<dbReference type="CDD" id="cd07302">
    <property type="entry name" value="CHD"/>
    <property type="match status" value="1"/>
</dbReference>
<accession>A0ABS3FYL2</accession>
<evidence type="ECO:0000256" key="1">
    <source>
        <dbReference type="ARBA" id="ARBA00005381"/>
    </source>
</evidence>
<dbReference type="InterPro" id="IPR001054">
    <property type="entry name" value="A/G_cyclase"/>
</dbReference>
<dbReference type="EMBL" id="JAFLQW010000540">
    <property type="protein sequence ID" value="MBO0351417.1"/>
    <property type="molecule type" value="Genomic_DNA"/>
</dbReference>
<protein>
    <submittedName>
        <fullName evidence="3">Adenylate/guanylate cyclase domain-containing protein</fullName>
    </submittedName>
</protein>
<keyword evidence="4" id="KW-1185">Reference proteome</keyword>
<dbReference type="PANTHER" id="PTHR43081">
    <property type="entry name" value="ADENYLATE CYCLASE, TERMINAL-DIFFERENTIATION SPECIFIC-RELATED"/>
    <property type="match status" value="1"/>
</dbReference>
<dbReference type="PANTHER" id="PTHR43081:SF1">
    <property type="entry name" value="ADENYLATE CYCLASE, TERMINAL-DIFFERENTIATION SPECIFIC"/>
    <property type="match status" value="1"/>
</dbReference>